<organism evidence="1 2">
    <name type="scientific">Paenibacillus alvei</name>
    <name type="common">Bacillus alvei</name>
    <dbReference type="NCBI Taxonomy" id="44250"/>
    <lineage>
        <taxon>Bacteria</taxon>
        <taxon>Bacillati</taxon>
        <taxon>Bacillota</taxon>
        <taxon>Bacilli</taxon>
        <taxon>Bacillales</taxon>
        <taxon>Paenibacillaceae</taxon>
        <taxon>Paenibacillus</taxon>
    </lineage>
</organism>
<dbReference type="RefSeq" id="WP_138187475.1">
    <property type="nucleotide sequence ID" value="NZ_LS992241.1"/>
</dbReference>
<sequence length="164" mass="18627">MMNNPETSIDVILQTAADVDLETRRICLITHIKFRNISAHPVSLSHILLTLSPSQFSVVSGKIVPPQHALVYGLHKKGNQQTGWKFDRDDWFSYGRKNGEYRIEPVQPLLLPPRIWSDIRDIYIKCDINHLITPLHIHAYVLADGKQFPAANPSSISFRTAVHP</sequence>
<evidence type="ECO:0000313" key="1">
    <source>
        <dbReference type="EMBL" id="SYX85637.1"/>
    </source>
</evidence>
<proteinExistence type="predicted"/>
<protein>
    <submittedName>
        <fullName evidence="1">Uncharacterized protein</fullName>
    </submittedName>
</protein>
<dbReference type="EMBL" id="LS992241">
    <property type="protein sequence ID" value="SYX85637.1"/>
    <property type="molecule type" value="Genomic_DNA"/>
</dbReference>
<gene>
    <name evidence="1" type="ORF">PBLR_14059</name>
</gene>
<dbReference type="AlphaFoldDB" id="A0A383REX7"/>
<evidence type="ECO:0000313" key="2">
    <source>
        <dbReference type="Proteomes" id="UP000304148"/>
    </source>
</evidence>
<accession>A0A383REX7</accession>
<name>A0A383REX7_PAEAL</name>
<dbReference type="Proteomes" id="UP000304148">
    <property type="component" value="Chromosome"/>
</dbReference>
<reference evidence="2" key="1">
    <citation type="submission" date="2018-08" db="EMBL/GenBank/DDBJ databases">
        <authorList>
            <person name="Chevrot R."/>
        </authorList>
    </citation>
    <scope>NUCLEOTIDE SEQUENCE [LARGE SCALE GENOMIC DNA]</scope>
</reference>